<dbReference type="AlphaFoldDB" id="A0A8T2MGB3"/>
<gene>
    <name evidence="1" type="ORF">AMEX_G3763</name>
</gene>
<accession>A0A8T2MGB3</accession>
<comment type="caution">
    <text evidence="1">The sequence shown here is derived from an EMBL/GenBank/DDBJ whole genome shotgun (WGS) entry which is preliminary data.</text>
</comment>
<protein>
    <submittedName>
        <fullName evidence="1">Uncharacterized protein</fullName>
    </submittedName>
</protein>
<dbReference type="Proteomes" id="UP000752171">
    <property type="component" value="Unassembled WGS sequence"/>
</dbReference>
<evidence type="ECO:0000313" key="1">
    <source>
        <dbReference type="EMBL" id="KAG9280995.1"/>
    </source>
</evidence>
<proteinExistence type="predicted"/>
<name>A0A8T2MGB3_ASTMX</name>
<sequence length="76" mass="8766">MDTLGQWKSFPFEDGAKGVKRLGRRSGSAMAPEKGQRIPIFQPPFFPPELFPKSSACLWEATSIKRRLLRQSKYYF</sequence>
<evidence type="ECO:0000313" key="2">
    <source>
        <dbReference type="Proteomes" id="UP000752171"/>
    </source>
</evidence>
<dbReference type="EMBL" id="JAICCE010000002">
    <property type="protein sequence ID" value="KAG9280995.1"/>
    <property type="molecule type" value="Genomic_DNA"/>
</dbReference>
<reference evidence="1 2" key="1">
    <citation type="submission" date="2021-07" db="EMBL/GenBank/DDBJ databases">
        <authorList>
            <person name="Imarazene B."/>
            <person name="Zahm M."/>
            <person name="Klopp C."/>
            <person name="Cabau C."/>
            <person name="Beille S."/>
            <person name="Jouanno E."/>
            <person name="Castinel A."/>
            <person name="Lluch J."/>
            <person name="Gil L."/>
            <person name="Kuchtly C."/>
            <person name="Lopez Roques C."/>
            <person name="Donnadieu C."/>
            <person name="Parrinello H."/>
            <person name="Journot L."/>
            <person name="Du K."/>
            <person name="Schartl M."/>
            <person name="Retaux S."/>
            <person name="Guiguen Y."/>
        </authorList>
    </citation>
    <scope>NUCLEOTIDE SEQUENCE [LARGE SCALE GENOMIC DNA]</scope>
    <source>
        <strain evidence="1">Pach_M1</strain>
        <tissue evidence="1">Testis</tissue>
    </source>
</reference>
<organism evidence="1 2">
    <name type="scientific">Astyanax mexicanus</name>
    <name type="common">Blind cave fish</name>
    <name type="synonym">Astyanax fasciatus mexicanus</name>
    <dbReference type="NCBI Taxonomy" id="7994"/>
    <lineage>
        <taxon>Eukaryota</taxon>
        <taxon>Metazoa</taxon>
        <taxon>Chordata</taxon>
        <taxon>Craniata</taxon>
        <taxon>Vertebrata</taxon>
        <taxon>Euteleostomi</taxon>
        <taxon>Actinopterygii</taxon>
        <taxon>Neopterygii</taxon>
        <taxon>Teleostei</taxon>
        <taxon>Ostariophysi</taxon>
        <taxon>Characiformes</taxon>
        <taxon>Characoidei</taxon>
        <taxon>Acestrorhamphidae</taxon>
        <taxon>Acestrorhamphinae</taxon>
        <taxon>Astyanax</taxon>
    </lineage>
</organism>